<gene>
    <name evidence="2" type="ORF">GCM10010994_17530</name>
</gene>
<keyword evidence="3" id="KW-1185">Reference proteome</keyword>
<dbReference type="AlphaFoldDB" id="A0A916U524"/>
<comment type="caution">
    <text evidence="2">The sequence shown here is derived from an EMBL/GenBank/DDBJ whole genome shotgun (WGS) entry which is preliminary data.</text>
</comment>
<dbReference type="Proteomes" id="UP000637002">
    <property type="component" value="Unassembled WGS sequence"/>
</dbReference>
<evidence type="ECO:0008006" key="4">
    <source>
        <dbReference type="Google" id="ProtNLM"/>
    </source>
</evidence>
<dbReference type="Gene3D" id="6.10.10.120">
    <property type="entry name" value="Antitoxin ParD1-like"/>
    <property type="match status" value="1"/>
</dbReference>
<protein>
    <recommendedName>
        <fullName evidence="4">Type II toxin-antitoxin system ParD family antitoxin</fullName>
    </recommendedName>
</protein>
<evidence type="ECO:0000313" key="3">
    <source>
        <dbReference type="Proteomes" id="UP000637002"/>
    </source>
</evidence>
<reference evidence="2" key="1">
    <citation type="journal article" date="2014" name="Int. J. Syst. Evol. Microbiol.">
        <title>Complete genome sequence of Corynebacterium casei LMG S-19264T (=DSM 44701T), isolated from a smear-ripened cheese.</title>
        <authorList>
            <consortium name="US DOE Joint Genome Institute (JGI-PGF)"/>
            <person name="Walter F."/>
            <person name="Albersmeier A."/>
            <person name="Kalinowski J."/>
            <person name="Ruckert C."/>
        </authorList>
    </citation>
    <scope>NUCLEOTIDE SEQUENCE</scope>
    <source>
        <strain evidence="2">CGMCC 1.12919</strain>
    </source>
</reference>
<proteinExistence type="predicted"/>
<evidence type="ECO:0000313" key="2">
    <source>
        <dbReference type="EMBL" id="GGC59239.1"/>
    </source>
</evidence>
<reference evidence="2" key="2">
    <citation type="submission" date="2020-09" db="EMBL/GenBank/DDBJ databases">
        <authorList>
            <person name="Sun Q."/>
            <person name="Zhou Y."/>
        </authorList>
    </citation>
    <scope>NUCLEOTIDE SEQUENCE</scope>
    <source>
        <strain evidence="2">CGMCC 1.12919</strain>
    </source>
</reference>
<evidence type="ECO:0000256" key="1">
    <source>
        <dbReference type="SAM" id="MobiDB-lite"/>
    </source>
</evidence>
<dbReference type="GO" id="GO:0006355">
    <property type="term" value="P:regulation of DNA-templated transcription"/>
    <property type="evidence" value="ECO:0007669"/>
    <property type="project" value="InterPro"/>
</dbReference>
<feature type="region of interest" description="Disordered" evidence="1">
    <location>
        <begin position="93"/>
        <end position="113"/>
    </location>
</feature>
<dbReference type="InterPro" id="IPR010985">
    <property type="entry name" value="Ribbon_hlx_hlx"/>
</dbReference>
<sequence>MEDQSGQSPDEISAMMTPELGQALRASVASGEFASTSEALRDAVRVRQREREEYAERMASIRNQIYRSVNDGRPVVTGGQIRKRLSALHAKTVTAHEARASPQPACSTCARHD</sequence>
<dbReference type="InterPro" id="IPR038296">
    <property type="entry name" value="ParD_sf"/>
</dbReference>
<dbReference type="EMBL" id="BMGG01000003">
    <property type="protein sequence ID" value="GGC59239.1"/>
    <property type="molecule type" value="Genomic_DNA"/>
</dbReference>
<dbReference type="SUPFAM" id="SSF47598">
    <property type="entry name" value="Ribbon-helix-helix"/>
    <property type="match status" value="1"/>
</dbReference>
<name>A0A916U524_9HYPH</name>
<accession>A0A916U524</accession>
<organism evidence="2 3">
    <name type="scientific">Chelatococcus reniformis</name>
    <dbReference type="NCBI Taxonomy" id="1494448"/>
    <lineage>
        <taxon>Bacteria</taxon>
        <taxon>Pseudomonadati</taxon>
        <taxon>Pseudomonadota</taxon>
        <taxon>Alphaproteobacteria</taxon>
        <taxon>Hyphomicrobiales</taxon>
        <taxon>Chelatococcaceae</taxon>
        <taxon>Chelatococcus</taxon>
    </lineage>
</organism>